<sequence length="248" mass="26337">MVDPRTSRTRAADAQGDPELTGATAEGHGARASGCRARPRGQAVDTCAETSDTLRFLRSWRAAPLRVAAIAPSGGALAALITSEIGMHHAPVLELGPGTGVFTKALIARGLDPEALTLIELDAGFASLLRARFPQVQVLEMSAERLRVQQLFGGRKAGAAVSGLGLLSMPPRTVMAILTGTFRHLRPGAALYQFTYGPRCPVPRPMLDRLGLDAKRIGGTFRNLPPASVYRISRVSAAPQHLLPEHGR</sequence>
<evidence type="ECO:0000313" key="4">
    <source>
        <dbReference type="EMBL" id="QDL93228.1"/>
    </source>
</evidence>
<dbReference type="EMBL" id="CP040818">
    <property type="protein sequence ID" value="QDL93228.1"/>
    <property type="molecule type" value="Genomic_DNA"/>
</dbReference>
<dbReference type="Proteomes" id="UP000305888">
    <property type="component" value="Chromosome"/>
</dbReference>
<dbReference type="Gene3D" id="3.40.50.150">
    <property type="entry name" value="Vaccinia Virus protein VP39"/>
    <property type="match status" value="1"/>
</dbReference>
<dbReference type="CDD" id="cd02440">
    <property type="entry name" value="AdoMet_MTases"/>
    <property type="match status" value="1"/>
</dbReference>
<dbReference type="OrthoDB" id="9805585at2"/>
<protein>
    <submittedName>
        <fullName evidence="4">SAM-dependent methyltransferase</fullName>
    </submittedName>
</protein>
<keyword evidence="1" id="KW-0949">S-adenosyl-L-methionine</keyword>
<evidence type="ECO:0000256" key="2">
    <source>
        <dbReference type="SAM" id="MobiDB-lite"/>
    </source>
</evidence>
<feature type="region of interest" description="Disordered" evidence="2">
    <location>
        <begin position="1"/>
        <end position="37"/>
    </location>
</feature>
<dbReference type="KEGG" id="ppru:FDP22_16425"/>
<dbReference type="InterPro" id="IPR029063">
    <property type="entry name" value="SAM-dependent_MTases_sf"/>
</dbReference>
<dbReference type="PROSITE" id="PS01131">
    <property type="entry name" value="RRNA_A_DIMETH"/>
    <property type="match status" value="1"/>
</dbReference>
<evidence type="ECO:0000313" key="5">
    <source>
        <dbReference type="Proteomes" id="UP000305888"/>
    </source>
</evidence>
<evidence type="ECO:0000259" key="3">
    <source>
        <dbReference type="Pfam" id="PF13649"/>
    </source>
</evidence>
<dbReference type="GO" id="GO:0003723">
    <property type="term" value="F:RNA binding"/>
    <property type="evidence" value="ECO:0007669"/>
    <property type="project" value="UniProtKB-KW"/>
</dbReference>
<evidence type="ECO:0000256" key="1">
    <source>
        <dbReference type="ARBA" id="ARBA00022691"/>
    </source>
</evidence>
<proteinExistence type="predicted"/>
<organism evidence="4 5">
    <name type="scientific">Paroceanicella profunda</name>
    <dbReference type="NCBI Taxonomy" id="2579971"/>
    <lineage>
        <taxon>Bacteria</taxon>
        <taxon>Pseudomonadati</taxon>
        <taxon>Pseudomonadota</taxon>
        <taxon>Alphaproteobacteria</taxon>
        <taxon>Rhodobacterales</taxon>
        <taxon>Paracoccaceae</taxon>
        <taxon>Paroceanicella</taxon>
    </lineage>
</organism>
<keyword evidence="4" id="KW-0489">Methyltransferase</keyword>
<reference evidence="4 5" key="1">
    <citation type="submission" date="2019-06" db="EMBL/GenBank/DDBJ databases">
        <title>Genome sequence of Rhodobacteraceae bacterium D4M1.</title>
        <authorList>
            <person name="Cao J."/>
        </authorList>
    </citation>
    <scope>NUCLEOTIDE SEQUENCE [LARGE SCALE GENOMIC DNA]</scope>
    <source>
        <strain evidence="4 5">D4M1</strain>
    </source>
</reference>
<name>A0A5B8FIL8_9RHOB</name>
<dbReference type="InterPro" id="IPR041698">
    <property type="entry name" value="Methyltransf_25"/>
</dbReference>
<dbReference type="AlphaFoldDB" id="A0A5B8FIL8"/>
<accession>A0A5B8FIL8</accession>
<dbReference type="SUPFAM" id="SSF53335">
    <property type="entry name" value="S-adenosyl-L-methionine-dependent methyltransferases"/>
    <property type="match status" value="1"/>
</dbReference>
<dbReference type="RefSeq" id="WP_138575342.1">
    <property type="nucleotide sequence ID" value="NZ_CP040818.1"/>
</dbReference>
<keyword evidence="4" id="KW-0808">Transferase</keyword>
<dbReference type="InterPro" id="IPR020596">
    <property type="entry name" value="rRNA_Ade_Mease_Trfase_CS"/>
</dbReference>
<keyword evidence="5" id="KW-1185">Reference proteome</keyword>
<gene>
    <name evidence="4" type="ORF">FDP22_16425</name>
</gene>
<dbReference type="FunFam" id="3.40.50.150:FF:000346">
    <property type="entry name" value="Phospholipid N-methyltransferase"/>
    <property type="match status" value="1"/>
</dbReference>
<dbReference type="GO" id="GO:0000179">
    <property type="term" value="F:rRNA (adenine-N6,N6-)-dimethyltransferase activity"/>
    <property type="evidence" value="ECO:0007669"/>
    <property type="project" value="InterPro"/>
</dbReference>
<dbReference type="Pfam" id="PF13649">
    <property type="entry name" value="Methyltransf_25"/>
    <property type="match status" value="1"/>
</dbReference>
<feature type="domain" description="Methyltransferase" evidence="3">
    <location>
        <begin position="92"/>
        <end position="188"/>
    </location>
</feature>